<dbReference type="RefSeq" id="WP_066537251.1">
    <property type="nucleotide sequence ID" value="NZ_DALZQJ010000008.1"/>
</dbReference>
<dbReference type="Pfam" id="PF03795">
    <property type="entry name" value="YCII"/>
    <property type="match status" value="1"/>
</dbReference>
<dbReference type="PANTHER" id="PTHR33606">
    <property type="entry name" value="PROTEIN YCII"/>
    <property type="match status" value="1"/>
</dbReference>
<organism evidence="3 4">
    <name type="scientific">Comamonas terrigena</name>
    <dbReference type="NCBI Taxonomy" id="32013"/>
    <lineage>
        <taxon>Bacteria</taxon>
        <taxon>Pseudomonadati</taxon>
        <taxon>Pseudomonadota</taxon>
        <taxon>Betaproteobacteria</taxon>
        <taxon>Burkholderiales</taxon>
        <taxon>Comamonadaceae</taxon>
        <taxon>Comamonas</taxon>
    </lineage>
</organism>
<evidence type="ECO:0000313" key="4">
    <source>
        <dbReference type="Proteomes" id="UP000220246"/>
    </source>
</evidence>
<keyword evidence="4" id="KW-1185">Reference proteome</keyword>
<sequence>MHYLLTYEYTADYLERRGTYRNAHIAKAWQAQERGELLLAGAAGDPPDSAVFVFDCDSAAPIEAFVQGDPYYVNGLVARHVIKPWTTVVGKDAKTPIRPD</sequence>
<dbReference type="GeneID" id="80802961"/>
<protein>
    <recommendedName>
        <fullName evidence="2">YCII-related domain-containing protein</fullName>
    </recommendedName>
</protein>
<proteinExistence type="inferred from homology"/>
<gene>
    <name evidence="3" type="ORF">CRM82_20215</name>
</gene>
<comment type="caution">
    <text evidence="3">The sequence shown here is derived from an EMBL/GenBank/DDBJ whole genome shotgun (WGS) entry which is preliminary data.</text>
</comment>
<dbReference type="PANTHER" id="PTHR33606:SF3">
    <property type="entry name" value="PROTEIN YCII"/>
    <property type="match status" value="1"/>
</dbReference>
<reference evidence="4" key="1">
    <citation type="submission" date="2017-09" db="EMBL/GenBank/DDBJ databases">
        <title>FDA dAtabase for Regulatory Grade micrObial Sequences (FDA-ARGOS): Supporting development and validation of Infectious Disease Dx tests.</title>
        <authorList>
            <person name="Minogue T."/>
            <person name="Wolcott M."/>
            <person name="Wasieloski L."/>
            <person name="Aguilar W."/>
            <person name="Moore D."/>
            <person name="Tallon L."/>
            <person name="Sadzewicz L."/>
            <person name="Ott S."/>
            <person name="Zhao X."/>
            <person name="Nagaraj S."/>
            <person name="Vavikolanu K."/>
            <person name="Aluvathingal J."/>
            <person name="Nadendla S."/>
            <person name="Sichtig H."/>
        </authorList>
    </citation>
    <scope>NUCLEOTIDE SEQUENCE [LARGE SCALE GENOMIC DNA]</scope>
    <source>
        <strain evidence="4">FDAARGOS_394</strain>
    </source>
</reference>
<accession>A0A2A7UZG1</accession>
<dbReference type="OrthoDB" id="70894at2"/>
<dbReference type="NCBIfam" id="NF009508">
    <property type="entry name" value="PRK12866.1"/>
    <property type="match status" value="1"/>
</dbReference>
<evidence type="ECO:0000259" key="2">
    <source>
        <dbReference type="Pfam" id="PF03795"/>
    </source>
</evidence>
<dbReference type="SUPFAM" id="SSF54909">
    <property type="entry name" value="Dimeric alpha+beta barrel"/>
    <property type="match status" value="1"/>
</dbReference>
<name>A0A2A7UZG1_COMTR</name>
<dbReference type="STRING" id="1219032.GCA_001515545_02157"/>
<feature type="domain" description="YCII-related" evidence="2">
    <location>
        <begin position="1"/>
        <end position="86"/>
    </location>
</feature>
<dbReference type="InterPro" id="IPR005545">
    <property type="entry name" value="YCII"/>
</dbReference>
<evidence type="ECO:0000313" key="3">
    <source>
        <dbReference type="EMBL" id="PEH90614.1"/>
    </source>
</evidence>
<dbReference type="InterPro" id="IPR011008">
    <property type="entry name" value="Dimeric_a/b-barrel"/>
</dbReference>
<dbReference type="AlphaFoldDB" id="A0A2A7UZG1"/>
<dbReference type="InterPro" id="IPR051807">
    <property type="entry name" value="Sec-metab_biosynth-assoc"/>
</dbReference>
<comment type="similarity">
    <text evidence="1">Belongs to the YciI family.</text>
</comment>
<dbReference type="Proteomes" id="UP000220246">
    <property type="component" value="Unassembled WGS sequence"/>
</dbReference>
<evidence type="ECO:0000256" key="1">
    <source>
        <dbReference type="ARBA" id="ARBA00007689"/>
    </source>
</evidence>
<dbReference type="EMBL" id="PDEA01000001">
    <property type="protein sequence ID" value="PEH90614.1"/>
    <property type="molecule type" value="Genomic_DNA"/>
</dbReference>
<dbReference type="Gene3D" id="3.30.70.1060">
    <property type="entry name" value="Dimeric alpha+beta barrel"/>
    <property type="match status" value="1"/>
</dbReference>